<dbReference type="RefSeq" id="YP_008240853.1">
    <property type="nucleotide sequence ID" value="NC_021789.1"/>
</dbReference>
<reference evidence="2" key="2">
    <citation type="submission" date="2013-03" db="EMBL/GenBank/DDBJ databases">
        <title>The Cellulophaga phages: a novel, diverse, and globally ubiquitous model system.</title>
        <authorList>
            <person name="Holmfeldt K."/>
            <person name="Solonenko N."/>
            <person name="Shah M."/>
            <person name="Corrier K."/>
            <person name="Riemann L."/>
            <person name="VerBerkmoes N.C."/>
            <person name="Sullivan M.B."/>
        </authorList>
    </citation>
    <scope>NUCLEOTIDE SEQUENCE [LARGE SCALE GENOMIC DNA]</scope>
</reference>
<dbReference type="GeneID" id="16881000"/>
<dbReference type="EMBL" id="KC821608">
    <property type="protein sequence ID" value="AGO47472.1"/>
    <property type="molecule type" value="Genomic_DNA"/>
</dbReference>
<evidence type="ECO:0000313" key="2">
    <source>
        <dbReference type="Proteomes" id="UP000014731"/>
    </source>
</evidence>
<name>R9ZYW6_9CAUD</name>
<sequence>MKNITLALLLLTSFISIGQIYEDDEGYISTIINPISIDVYDRTMENIVPLPYNINDHVCDWNINNGVYNPCNDSNEIAKLRIRIEELEAMLKRIEAKLDKRE</sequence>
<dbReference type="OrthoDB" id="40571at10239"/>
<organism evidence="1 2">
    <name type="scientific">Cellulophaga phage phi19:3</name>
    <dbReference type="NCBI Taxonomy" id="1327971"/>
    <lineage>
        <taxon>Viruses</taxon>
        <taxon>Duplodnaviria</taxon>
        <taxon>Heunggongvirae</taxon>
        <taxon>Uroviricota</taxon>
        <taxon>Caudoviricetes</taxon>
        <taxon>Pachyviridae</taxon>
        <taxon>Baltivirus</taxon>
        <taxon>Baltivirus phi19tres</taxon>
    </lineage>
</organism>
<dbReference type="Proteomes" id="UP000014731">
    <property type="component" value="Segment"/>
</dbReference>
<keyword evidence="2" id="KW-1185">Reference proteome</keyword>
<proteinExistence type="predicted"/>
<gene>
    <name evidence="1" type="ORF">Phi19:3_gp068</name>
</gene>
<protein>
    <submittedName>
        <fullName evidence="1">Uncharacterized protein</fullName>
    </submittedName>
</protein>
<accession>R9ZYW6</accession>
<evidence type="ECO:0000313" key="1">
    <source>
        <dbReference type="EMBL" id="AGO47472.1"/>
    </source>
</evidence>
<reference evidence="1 2" key="1">
    <citation type="journal article" date="2013" name="Proc. Natl. Acad. Sci. U.S.A.">
        <title>Twelve previously unknown phage genera are ubiquitous in global oceans.</title>
        <authorList>
            <person name="Holmfeldt K."/>
            <person name="Solonenko N."/>
            <person name="Shah M."/>
            <person name="Corrier K."/>
            <person name="Riemann L."/>
            <person name="Verberkmoes N.C."/>
            <person name="Sullivan M.B."/>
        </authorList>
    </citation>
    <scope>NUCLEOTIDE SEQUENCE [LARGE SCALE GENOMIC DNA]</scope>
    <source>
        <strain evidence="1">Phi19:3</strain>
    </source>
</reference>
<dbReference type="KEGG" id="vg:16881000"/>